<gene>
    <name evidence="2" type="ORF">QYM36_002595</name>
</gene>
<name>A0AA88I1F4_ARTSF</name>
<comment type="caution">
    <text evidence="2">The sequence shown here is derived from an EMBL/GenBank/DDBJ whole genome shotgun (WGS) entry which is preliminary data.</text>
</comment>
<evidence type="ECO:0000313" key="3">
    <source>
        <dbReference type="Proteomes" id="UP001187531"/>
    </source>
</evidence>
<protein>
    <submittedName>
        <fullName evidence="2">Uncharacterized protein</fullName>
    </submittedName>
</protein>
<dbReference type="AlphaFoldDB" id="A0AA88I1F4"/>
<proteinExistence type="predicted"/>
<evidence type="ECO:0000256" key="1">
    <source>
        <dbReference type="SAM" id="MobiDB-lite"/>
    </source>
</evidence>
<keyword evidence="3" id="KW-1185">Reference proteome</keyword>
<organism evidence="2 3">
    <name type="scientific">Artemia franciscana</name>
    <name type="common">Brine shrimp</name>
    <name type="synonym">Artemia sanfranciscana</name>
    <dbReference type="NCBI Taxonomy" id="6661"/>
    <lineage>
        <taxon>Eukaryota</taxon>
        <taxon>Metazoa</taxon>
        <taxon>Ecdysozoa</taxon>
        <taxon>Arthropoda</taxon>
        <taxon>Crustacea</taxon>
        <taxon>Branchiopoda</taxon>
        <taxon>Anostraca</taxon>
        <taxon>Artemiidae</taxon>
        <taxon>Artemia</taxon>
    </lineage>
</organism>
<evidence type="ECO:0000313" key="2">
    <source>
        <dbReference type="EMBL" id="KAK2722095.1"/>
    </source>
</evidence>
<dbReference type="EMBL" id="JAVRJZ010000005">
    <property type="protein sequence ID" value="KAK2722095.1"/>
    <property type="molecule type" value="Genomic_DNA"/>
</dbReference>
<reference evidence="2" key="1">
    <citation type="submission" date="2023-07" db="EMBL/GenBank/DDBJ databases">
        <title>Chromosome-level genome assembly of Artemia franciscana.</title>
        <authorList>
            <person name="Jo E."/>
        </authorList>
    </citation>
    <scope>NUCLEOTIDE SEQUENCE</scope>
    <source>
        <tissue evidence="2">Whole body</tissue>
    </source>
</reference>
<dbReference type="Proteomes" id="UP001187531">
    <property type="component" value="Unassembled WGS sequence"/>
</dbReference>
<accession>A0AA88I1F4</accession>
<feature type="compositionally biased region" description="Basic and acidic residues" evidence="1">
    <location>
        <begin position="60"/>
        <end position="72"/>
    </location>
</feature>
<sequence length="155" mass="17628">VTLALITKLRQWMRNLKISLHALACQGDSPSTETQEGGGLYTRRILEKTYQRRRAFPRASHSDSRKYSETGRQKPTGNKVFITQIFRSQICCFQPSSSTIEELVISCRAIASAIKEIESSLCFFAQASTFHQPERTLQLNSFPLYISLPVLTYSF</sequence>
<feature type="region of interest" description="Disordered" evidence="1">
    <location>
        <begin position="56"/>
        <end position="75"/>
    </location>
</feature>
<feature type="non-terminal residue" evidence="2">
    <location>
        <position position="1"/>
    </location>
</feature>